<accession>A0ABW8SY13</accession>
<evidence type="ECO:0000313" key="2">
    <source>
        <dbReference type="Proteomes" id="UP001623660"/>
    </source>
</evidence>
<dbReference type="Gene3D" id="1.20.120.330">
    <property type="entry name" value="Nucleotidyltransferases domain 2"/>
    <property type="match status" value="1"/>
</dbReference>
<proteinExistence type="predicted"/>
<keyword evidence="2" id="KW-1185">Reference proteome</keyword>
<sequence>MQDLIERFTLECRTNKSGKLKKFKPNNIKKETYKFWKADSNVMIRDAILANKIGISYPRQLEMIHGAVERILKSFIIKEYGIELLVHETRTIYDSIKYDLGSEISKEDYMALKLLDNNFILYRYPTENRFYSEDMIDMAFEVLVNINSVVEDALNLSKRAKRAIKEVEDEISFDKSLE</sequence>
<dbReference type="EMBL" id="JBJHZX010000111">
    <property type="protein sequence ID" value="MFL0198855.1"/>
    <property type="molecule type" value="Genomic_DNA"/>
</dbReference>
<comment type="caution">
    <text evidence="1">The sequence shown here is derived from an EMBL/GenBank/DDBJ whole genome shotgun (WGS) entry which is preliminary data.</text>
</comment>
<protein>
    <recommendedName>
        <fullName evidence="3">HEPN domain-containing protein</fullName>
    </recommendedName>
</protein>
<evidence type="ECO:0000313" key="1">
    <source>
        <dbReference type="EMBL" id="MFL0198855.1"/>
    </source>
</evidence>
<dbReference type="RefSeq" id="WP_406794967.1">
    <property type="nucleotide sequence ID" value="NZ_JBJHZX010000111.1"/>
</dbReference>
<evidence type="ECO:0008006" key="3">
    <source>
        <dbReference type="Google" id="ProtNLM"/>
    </source>
</evidence>
<dbReference type="Proteomes" id="UP001623660">
    <property type="component" value="Unassembled WGS sequence"/>
</dbReference>
<name>A0ABW8SY13_9CLOT</name>
<reference evidence="1 2" key="1">
    <citation type="submission" date="2024-11" db="EMBL/GenBank/DDBJ databases">
        <authorList>
            <person name="Heng Y.C."/>
            <person name="Lim A.C.H."/>
            <person name="Lee J.K.Y."/>
            <person name="Kittelmann S."/>
        </authorList>
    </citation>
    <scope>NUCLEOTIDE SEQUENCE [LARGE SCALE GENOMIC DNA]</scope>
    <source>
        <strain evidence="1 2">WILCCON 0269</strain>
    </source>
</reference>
<organism evidence="1 2">
    <name type="scientific">Candidatus Clostridium eludens</name>
    <dbReference type="NCBI Taxonomy" id="3381663"/>
    <lineage>
        <taxon>Bacteria</taxon>
        <taxon>Bacillati</taxon>
        <taxon>Bacillota</taxon>
        <taxon>Clostridia</taxon>
        <taxon>Eubacteriales</taxon>
        <taxon>Clostridiaceae</taxon>
        <taxon>Clostridium</taxon>
    </lineage>
</organism>
<dbReference type="SUPFAM" id="SSF81593">
    <property type="entry name" value="Nucleotidyltransferase substrate binding subunit/domain"/>
    <property type="match status" value="1"/>
</dbReference>
<gene>
    <name evidence="1" type="ORF">ACJDU8_25385</name>
</gene>